<feature type="compositionally biased region" description="Basic and acidic residues" evidence="1">
    <location>
        <begin position="1"/>
        <end position="17"/>
    </location>
</feature>
<organism evidence="2 3">
    <name type="scientific">Sphaerisporangium album</name>
    <dbReference type="NCBI Taxonomy" id="509200"/>
    <lineage>
        <taxon>Bacteria</taxon>
        <taxon>Bacillati</taxon>
        <taxon>Actinomycetota</taxon>
        <taxon>Actinomycetes</taxon>
        <taxon>Streptosporangiales</taxon>
        <taxon>Streptosporangiaceae</taxon>
        <taxon>Sphaerisporangium</taxon>
    </lineage>
</organism>
<comment type="caution">
    <text evidence="2">The sequence shown here is derived from an EMBL/GenBank/DDBJ whole genome shotgun (WGS) entry which is preliminary data.</text>
</comment>
<evidence type="ECO:0000256" key="1">
    <source>
        <dbReference type="SAM" id="MobiDB-lite"/>
    </source>
</evidence>
<accession>A0A367EV72</accession>
<evidence type="ECO:0000313" key="3">
    <source>
        <dbReference type="Proteomes" id="UP000253094"/>
    </source>
</evidence>
<dbReference type="AlphaFoldDB" id="A0A367EV72"/>
<sequence length="86" mass="9158">MEGKRAARHEPSAEKSPPRYRQPPLLLAVPDPEPGDTAEYERASKALAALPDFGSALMHQARAELGANAPIAAVVIHAHALSRRSA</sequence>
<keyword evidence="3" id="KW-1185">Reference proteome</keyword>
<feature type="region of interest" description="Disordered" evidence="1">
    <location>
        <begin position="1"/>
        <end position="39"/>
    </location>
</feature>
<dbReference type="Proteomes" id="UP000253094">
    <property type="component" value="Unassembled WGS sequence"/>
</dbReference>
<name>A0A367EV72_9ACTN</name>
<evidence type="ECO:0000313" key="2">
    <source>
        <dbReference type="EMBL" id="RCG21953.1"/>
    </source>
</evidence>
<proteinExistence type="predicted"/>
<protein>
    <submittedName>
        <fullName evidence="2">Uncharacterized protein</fullName>
    </submittedName>
</protein>
<gene>
    <name evidence="2" type="ORF">DQ384_36450</name>
</gene>
<reference evidence="2 3" key="1">
    <citation type="submission" date="2018-06" db="EMBL/GenBank/DDBJ databases">
        <title>Sphaerisporangium craniellae sp. nov., isolated from a marine sponge in the South China Sea.</title>
        <authorList>
            <person name="Li L."/>
        </authorList>
    </citation>
    <scope>NUCLEOTIDE SEQUENCE [LARGE SCALE GENOMIC DNA]</scope>
    <source>
        <strain evidence="2 3">CCTCC AA 208026</strain>
    </source>
</reference>
<dbReference type="EMBL" id="QOIL01000029">
    <property type="protein sequence ID" value="RCG21953.1"/>
    <property type="molecule type" value="Genomic_DNA"/>
</dbReference>